<evidence type="ECO:0000313" key="2">
    <source>
        <dbReference type="Proteomes" id="UP000076858"/>
    </source>
</evidence>
<dbReference type="AlphaFoldDB" id="A0A164RXQ4"/>
<organism evidence="1 2">
    <name type="scientific">Daphnia magna</name>
    <dbReference type="NCBI Taxonomy" id="35525"/>
    <lineage>
        <taxon>Eukaryota</taxon>
        <taxon>Metazoa</taxon>
        <taxon>Ecdysozoa</taxon>
        <taxon>Arthropoda</taxon>
        <taxon>Crustacea</taxon>
        <taxon>Branchiopoda</taxon>
        <taxon>Diplostraca</taxon>
        <taxon>Cladocera</taxon>
        <taxon>Anomopoda</taxon>
        <taxon>Daphniidae</taxon>
        <taxon>Daphnia</taxon>
    </lineage>
</organism>
<protein>
    <submittedName>
        <fullName evidence="1">Uncharacterized protein</fullName>
    </submittedName>
</protein>
<gene>
    <name evidence="1" type="ORF">APZ42_026794</name>
</gene>
<proteinExistence type="predicted"/>
<dbReference type="EMBL" id="LRGB01002121">
    <property type="protein sequence ID" value="KZS09042.1"/>
    <property type="molecule type" value="Genomic_DNA"/>
</dbReference>
<dbReference type="Proteomes" id="UP000076858">
    <property type="component" value="Unassembled WGS sequence"/>
</dbReference>
<accession>A0A164RXQ4</accession>
<name>A0A164RXQ4_9CRUS</name>
<reference evidence="1 2" key="1">
    <citation type="submission" date="2016-03" db="EMBL/GenBank/DDBJ databases">
        <title>EvidentialGene: Evidence-directed Construction of Genes on Genomes.</title>
        <authorList>
            <person name="Gilbert D.G."/>
            <person name="Choi J.-H."/>
            <person name="Mockaitis K."/>
            <person name="Colbourne J."/>
            <person name="Pfrender M."/>
        </authorList>
    </citation>
    <scope>NUCLEOTIDE SEQUENCE [LARGE SCALE GENOMIC DNA]</scope>
    <source>
        <strain evidence="1 2">Xinb3</strain>
        <tissue evidence="1">Complete organism</tissue>
    </source>
</reference>
<comment type="caution">
    <text evidence="1">The sequence shown here is derived from an EMBL/GenBank/DDBJ whole genome shotgun (WGS) entry which is preliminary data.</text>
</comment>
<sequence>MDGGVHIYLWFASFLHPLGRRHSMSSHHRHLFHRDKNFWAAELFASSSFIFWRSNCIRNVRPHEDHHLIIETIQPNKQAKSKLAGS</sequence>
<keyword evidence="2" id="KW-1185">Reference proteome</keyword>
<evidence type="ECO:0000313" key="1">
    <source>
        <dbReference type="EMBL" id="KZS09042.1"/>
    </source>
</evidence>